<dbReference type="Proteomes" id="UP001148838">
    <property type="component" value="Unassembled WGS sequence"/>
</dbReference>
<evidence type="ECO:0000256" key="1">
    <source>
        <dbReference type="SAM" id="MobiDB-lite"/>
    </source>
</evidence>
<keyword evidence="3" id="KW-1185">Reference proteome</keyword>
<name>A0ABQ8RZP3_PERAM</name>
<proteinExistence type="predicted"/>
<dbReference type="EMBL" id="JAJSOF020000038">
    <property type="protein sequence ID" value="KAJ4427209.1"/>
    <property type="molecule type" value="Genomic_DNA"/>
</dbReference>
<protein>
    <submittedName>
        <fullName evidence="2">Uncharacterized protein</fullName>
    </submittedName>
</protein>
<evidence type="ECO:0000313" key="3">
    <source>
        <dbReference type="Proteomes" id="UP001148838"/>
    </source>
</evidence>
<organism evidence="2 3">
    <name type="scientific">Periplaneta americana</name>
    <name type="common">American cockroach</name>
    <name type="synonym">Blatta americana</name>
    <dbReference type="NCBI Taxonomy" id="6978"/>
    <lineage>
        <taxon>Eukaryota</taxon>
        <taxon>Metazoa</taxon>
        <taxon>Ecdysozoa</taxon>
        <taxon>Arthropoda</taxon>
        <taxon>Hexapoda</taxon>
        <taxon>Insecta</taxon>
        <taxon>Pterygota</taxon>
        <taxon>Neoptera</taxon>
        <taxon>Polyneoptera</taxon>
        <taxon>Dictyoptera</taxon>
        <taxon>Blattodea</taxon>
        <taxon>Blattoidea</taxon>
        <taxon>Blattidae</taxon>
        <taxon>Blattinae</taxon>
        <taxon>Periplaneta</taxon>
    </lineage>
</organism>
<feature type="region of interest" description="Disordered" evidence="1">
    <location>
        <begin position="54"/>
        <end position="79"/>
    </location>
</feature>
<comment type="caution">
    <text evidence="2">The sequence shown here is derived from an EMBL/GenBank/DDBJ whole genome shotgun (WGS) entry which is preliminary data.</text>
</comment>
<accession>A0ABQ8RZP3</accession>
<sequence length="105" mass="11758">MDGPSDTRVQAPVSVCQPPIPHMRLRVWIVNFHKSTERDEDKCKQDEDLVVARKMKKSSRANRGQPALSAYSRPAQGLPCPSRLTARDGMQILAALCTKVDWKKG</sequence>
<reference evidence="2 3" key="1">
    <citation type="journal article" date="2022" name="Allergy">
        <title>Genome assembly and annotation of Periplaneta americana reveal a comprehensive cockroach allergen profile.</title>
        <authorList>
            <person name="Wang L."/>
            <person name="Xiong Q."/>
            <person name="Saelim N."/>
            <person name="Wang L."/>
            <person name="Nong W."/>
            <person name="Wan A.T."/>
            <person name="Shi M."/>
            <person name="Liu X."/>
            <person name="Cao Q."/>
            <person name="Hui J.H.L."/>
            <person name="Sookrung N."/>
            <person name="Leung T.F."/>
            <person name="Tungtrongchitr A."/>
            <person name="Tsui S.K.W."/>
        </authorList>
    </citation>
    <scope>NUCLEOTIDE SEQUENCE [LARGE SCALE GENOMIC DNA]</scope>
    <source>
        <strain evidence="2">PWHHKU_190912</strain>
    </source>
</reference>
<gene>
    <name evidence="2" type="ORF">ANN_24826</name>
</gene>
<evidence type="ECO:0000313" key="2">
    <source>
        <dbReference type="EMBL" id="KAJ4427209.1"/>
    </source>
</evidence>